<keyword evidence="1" id="KW-0614">Plasmid</keyword>
<proteinExistence type="predicted"/>
<reference evidence="1" key="1">
    <citation type="submission" date="2019-08" db="EMBL/GenBank/DDBJ databases">
        <authorList>
            <person name="Zhou D."/>
            <person name="Chen F."/>
        </authorList>
    </citation>
    <scope>NUCLEOTIDE SEQUENCE</scope>
    <source>
        <strain evidence="1">QJ20133</strain>
        <plasmid evidence="1">pJ20133-VIM</plasmid>
    </source>
</reference>
<dbReference type="EMBL" id="MN310371">
    <property type="protein sequence ID" value="QFX76334.1"/>
    <property type="molecule type" value="Genomic_DNA"/>
</dbReference>
<dbReference type="AlphaFoldDB" id="A0A6B7Q1U6"/>
<geneLocation type="plasmid" evidence="1">
    <name>pJ20133-VIM</name>
</geneLocation>
<protein>
    <submittedName>
        <fullName evidence="1">Uncharacterized protein</fullName>
    </submittedName>
</protein>
<accession>A0A6B7Q1U6</accession>
<name>A0A6B7Q1U6_9PSED</name>
<organism evidence="1">
    <name type="scientific">Pseudomonas monteilii</name>
    <dbReference type="NCBI Taxonomy" id="76759"/>
    <lineage>
        <taxon>Bacteria</taxon>
        <taxon>Pseudomonadati</taxon>
        <taxon>Pseudomonadota</taxon>
        <taxon>Gammaproteobacteria</taxon>
        <taxon>Pseudomonadales</taxon>
        <taxon>Pseudomonadaceae</taxon>
        <taxon>Pseudomonas</taxon>
    </lineage>
</organism>
<sequence>MSTLYDYSEADLDTEISVKLTLRDLLILSWGHESVSFVPGEASDKEFKAAELKIDTALDQLRVQISRAEQPKLMFDEGLRAQQLSADAIQTVLETNTRN</sequence>
<evidence type="ECO:0000313" key="1">
    <source>
        <dbReference type="EMBL" id="QFX76334.1"/>
    </source>
</evidence>